<dbReference type="PANTHER" id="PTHR45952">
    <property type="entry name" value="ALUMINUM INDUCED PROTEIN WITH YGL AND LRDR MOTIFS"/>
    <property type="match status" value="1"/>
</dbReference>
<evidence type="ECO:0000256" key="1">
    <source>
        <dbReference type="SAM" id="MobiDB-lite"/>
    </source>
</evidence>
<feature type="domain" description="DUF3700" evidence="2">
    <location>
        <begin position="2"/>
        <end position="227"/>
    </location>
</feature>
<keyword evidence="4" id="KW-1185">Reference proteome</keyword>
<evidence type="ECO:0000259" key="2">
    <source>
        <dbReference type="SMART" id="SM01172"/>
    </source>
</evidence>
<dbReference type="InterPro" id="IPR044828">
    <property type="entry name" value="TSJT1-like"/>
</dbReference>
<dbReference type="SUPFAM" id="SSF56235">
    <property type="entry name" value="N-terminal nucleophile aminohydrolases (Ntn hydrolases)"/>
    <property type="match status" value="1"/>
</dbReference>
<dbReference type="AlphaFoldDB" id="A0A803QGN8"/>
<evidence type="ECO:0000313" key="3">
    <source>
        <dbReference type="EnsemblPlants" id="cds.evm.model.09.57"/>
    </source>
</evidence>
<dbReference type="Pfam" id="PF12481">
    <property type="entry name" value="DUF3700"/>
    <property type="match status" value="1"/>
</dbReference>
<dbReference type="PANTHER" id="PTHR45952:SF8">
    <property type="entry name" value="STEM-SPECIFIC PROTEIN TSJT1"/>
    <property type="match status" value="1"/>
</dbReference>
<sequence>MLAVFEKSISNPPEELNLPSLGLENSMNREEILQTFRSSSTEVTVYNLTNGNFMALSHDDTSYSHPRSIVVLDDVFCIFIGTLVNTSDLRRHYGLPRQATEAIVVVEAYKVLRDRAPYPIDQVIKDLQGNFAFVLFDANSGTLFISRDRNGSVELHWGLAGDGSLVFSNHSNIIKEACSKSYGPFPPGCIFRNGSGLLSFDHPLNKVRAITHKDDDFENICGVSFQVDLYTRIPSIPRSGSASNWADQESPPPHDHHDRDDHDGQIELDFIS</sequence>
<name>A0A803QGN8_CANSA</name>
<dbReference type="InterPro" id="IPR029055">
    <property type="entry name" value="Ntn_hydrolases_N"/>
</dbReference>
<reference evidence="3" key="2">
    <citation type="submission" date="2021-03" db="UniProtKB">
        <authorList>
            <consortium name="EnsemblPlants"/>
        </authorList>
    </citation>
    <scope>IDENTIFICATION</scope>
</reference>
<feature type="region of interest" description="Disordered" evidence="1">
    <location>
        <begin position="239"/>
        <end position="272"/>
    </location>
</feature>
<dbReference type="OMA" id="RHHYGLP"/>
<dbReference type="Proteomes" id="UP000596661">
    <property type="component" value="Chromosome 9"/>
</dbReference>
<organism evidence="3 4">
    <name type="scientific">Cannabis sativa</name>
    <name type="common">Hemp</name>
    <name type="synonym">Marijuana</name>
    <dbReference type="NCBI Taxonomy" id="3483"/>
    <lineage>
        <taxon>Eukaryota</taxon>
        <taxon>Viridiplantae</taxon>
        <taxon>Streptophyta</taxon>
        <taxon>Embryophyta</taxon>
        <taxon>Tracheophyta</taxon>
        <taxon>Spermatophyta</taxon>
        <taxon>Magnoliopsida</taxon>
        <taxon>eudicotyledons</taxon>
        <taxon>Gunneridae</taxon>
        <taxon>Pentapetalae</taxon>
        <taxon>rosids</taxon>
        <taxon>fabids</taxon>
        <taxon>Rosales</taxon>
        <taxon>Cannabaceae</taxon>
        <taxon>Cannabis</taxon>
    </lineage>
</organism>
<dbReference type="EMBL" id="UZAU01000718">
    <property type="status" value="NOT_ANNOTATED_CDS"/>
    <property type="molecule type" value="Genomic_DNA"/>
</dbReference>
<dbReference type="InterPro" id="IPR024286">
    <property type="entry name" value="DUF3700"/>
</dbReference>
<feature type="compositionally biased region" description="Basic and acidic residues" evidence="1">
    <location>
        <begin position="252"/>
        <end position="265"/>
    </location>
</feature>
<accession>A0A803QGN8</accession>
<dbReference type="OrthoDB" id="2019121at2759"/>
<proteinExistence type="predicted"/>
<dbReference type="Gramene" id="evm.model.09.57">
    <property type="protein sequence ID" value="cds.evm.model.09.57"/>
    <property type="gene ID" value="evm.TU.09.57"/>
</dbReference>
<dbReference type="Gene3D" id="3.60.20.10">
    <property type="entry name" value="Glutamine Phosphoribosylpyrophosphate, subunit 1, domain 1"/>
    <property type="match status" value="1"/>
</dbReference>
<reference evidence="3" key="1">
    <citation type="submission" date="2018-11" db="EMBL/GenBank/DDBJ databases">
        <authorList>
            <person name="Grassa J C."/>
        </authorList>
    </citation>
    <scope>NUCLEOTIDE SEQUENCE [LARGE SCALE GENOMIC DNA]</scope>
</reference>
<protein>
    <recommendedName>
        <fullName evidence="2">DUF3700 domain-containing protein</fullName>
    </recommendedName>
</protein>
<dbReference type="EnsemblPlants" id="evm.model.09.57">
    <property type="protein sequence ID" value="cds.evm.model.09.57"/>
    <property type="gene ID" value="evm.TU.09.57"/>
</dbReference>
<evidence type="ECO:0000313" key="4">
    <source>
        <dbReference type="Proteomes" id="UP000596661"/>
    </source>
</evidence>
<dbReference type="SMART" id="SM01172">
    <property type="entry name" value="DUF3700"/>
    <property type="match status" value="1"/>
</dbReference>